<dbReference type="Gene3D" id="3.40.50.1820">
    <property type="entry name" value="alpha/beta hydrolase"/>
    <property type="match status" value="1"/>
</dbReference>
<evidence type="ECO:0000313" key="2">
    <source>
        <dbReference type="EMBL" id="CAB5077229.1"/>
    </source>
</evidence>
<evidence type="ECO:0000313" key="1">
    <source>
        <dbReference type="EMBL" id="CAB4336160.1"/>
    </source>
</evidence>
<dbReference type="SUPFAM" id="SSF53474">
    <property type="entry name" value="alpha/beta-Hydrolases"/>
    <property type="match status" value="1"/>
</dbReference>
<gene>
    <name evidence="1" type="ORF">UFOPK3331_00596</name>
    <name evidence="2" type="ORF">UFOPK4371_00972</name>
</gene>
<accession>A0A6J5Z6T2</accession>
<dbReference type="PANTHER" id="PTHR33428">
    <property type="entry name" value="CHLOROPHYLLASE-2, CHLOROPLASTIC"/>
    <property type="match status" value="1"/>
</dbReference>
<dbReference type="AlphaFoldDB" id="A0A6J5Z6T2"/>
<dbReference type="EMBL" id="CAESAL010000014">
    <property type="protein sequence ID" value="CAB4336160.1"/>
    <property type="molecule type" value="Genomic_DNA"/>
</dbReference>
<dbReference type="EMBL" id="CAFBRD010000048">
    <property type="protein sequence ID" value="CAB5077229.1"/>
    <property type="molecule type" value="Genomic_DNA"/>
</dbReference>
<protein>
    <submittedName>
        <fullName evidence="1">Unannotated protein</fullName>
    </submittedName>
</protein>
<name>A0A6J5Z6T2_9ZZZZ</name>
<reference evidence="1" key="1">
    <citation type="submission" date="2020-05" db="EMBL/GenBank/DDBJ databases">
        <authorList>
            <person name="Chiriac C."/>
            <person name="Salcher M."/>
            <person name="Ghai R."/>
            <person name="Kavagutti S V."/>
        </authorList>
    </citation>
    <scope>NUCLEOTIDE SEQUENCE</scope>
</reference>
<dbReference type="PANTHER" id="PTHR33428:SF14">
    <property type="entry name" value="CARBOXYLESTERASE TYPE B DOMAIN-CONTAINING PROTEIN"/>
    <property type="match status" value="1"/>
</dbReference>
<organism evidence="1">
    <name type="scientific">freshwater metagenome</name>
    <dbReference type="NCBI Taxonomy" id="449393"/>
    <lineage>
        <taxon>unclassified sequences</taxon>
        <taxon>metagenomes</taxon>
        <taxon>ecological metagenomes</taxon>
    </lineage>
</organism>
<dbReference type="Pfam" id="PF07224">
    <property type="entry name" value="Chlorophyllase"/>
    <property type="match status" value="1"/>
</dbReference>
<proteinExistence type="predicted"/>
<dbReference type="InterPro" id="IPR029058">
    <property type="entry name" value="AB_hydrolase_fold"/>
</dbReference>
<dbReference type="InterPro" id="IPR017395">
    <property type="entry name" value="Chlorophyllase-like"/>
</dbReference>
<sequence length="359" mass="37568">MPPSKHPSATRPRRWRVVGVVVALLALTASGLFVAFRPGLGGSGSASVSPDAAAMSVSPDAPPPTTVLPTITDFVTPDAPSAVGVRTMTFTDLTRTTPARGDRETSMTRPLTVTVRYPTPGMTGEEEFPDAPAYEPAPLILFAHGFDISSQRYSSLLHDLAASGFVVAAPEFPMSSTVFDGAPDEYDIPEQARDLSFLITAMTGPDAPSELAEMIAAGPVGLVGHSDGAVTVLLAGYAPRYADSRVAAVVAISGDFDTFGGEWFTTSDPPLVAIHGEFDEINPFESSEMLVGNDPGSAMLVGVEGASHLGAVTNPETEPAVARLIAFNFRWRLGGSADAMTQTYATASTPPLELVFSHD</sequence>